<evidence type="ECO:0000256" key="4">
    <source>
        <dbReference type="PROSITE-ProRule" id="PRU00221"/>
    </source>
</evidence>
<feature type="region of interest" description="Disordered" evidence="5">
    <location>
        <begin position="161"/>
        <end position="302"/>
    </location>
</feature>
<feature type="compositionally biased region" description="Acidic residues" evidence="5">
    <location>
        <begin position="406"/>
        <end position="415"/>
    </location>
</feature>
<feature type="repeat" description="WD" evidence="4">
    <location>
        <begin position="891"/>
        <end position="910"/>
    </location>
</feature>
<keyword evidence="3" id="KW-0677">Repeat</keyword>
<dbReference type="CDD" id="cd22147">
    <property type="entry name" value="F-box_SpPof1-like"/>
    <property type="match status" value="1"/>
</dbReference>
<dbReference type="STRING" id="1531966.A0A0A1TJ11"/>
<dbReference type="InterPro" id="IPR020472">
    <property type="entry name" value="WD40_PAC1"/>
</dbReference>
<feature type="compositionally biased region" description="Polar residues" evidence="5">
    <location>
        <begin position="236"/>
        <end position="247"/>
    </location>
</feature>
<dbReference type="SUPFAM" id="SSF50978">
    <property type="entry name" value="WD40 repeat-like"/>
    <property type="match status" value="1"/>
</dbReference>
<gene>
    <name evidence="7" type="ORF">VHEMI05512</name>
</gene>
<feature type="compositionally biased region" description="Polar residues" evidence="5">
    <location>
        <begin position="456"/>
        <end position="490"/>
    </location>
</feature>
<dbReference type="SMART" id="SM00320">
    <property type="entry name" value="WD40"/>
    <property type="match status" value="7"/>
</dbReference>
<dbReference type="EMBL" id="CDHN01000003">
    <property type="protein sequence ID" value="CEJ89687.1"/>
    <property type="molecule type" value="Genomic_DNA"/>
</dbReference>
<reference evidence="7 8" key="1">
    <citation type="journal article" date="2015" name="Genome Announc.">
        <title>Draft Genome Sequence and Gene Annotation of the Entomopathogenic Fungus Verticillium hemipterigenum.</title>
        <authorList>
            <person name="Horn F."/>
            <person name="Habel A."/>
            <person name="Scharf D.H."/>
            <person name="Dworschak J."/>
            <person name="Brakhage A.A."/>
            <person name="Guthke R."/>
            <person name="Hertweck C."/>
            <person name="Linde J."/>
        </authorList>
    </citation>
    <scope>NUCLEOTIDE SEQUENCE [LARGE SCALE GENOMIC DNA]</scope>
</reference>
<proteinExistence type="inferred from homology"/>
<dbReference type="PROSITE" id="PS50181">
    <property type="entry name" value="FBOX"/>
    <property type="match status" value="1"/>
</dbReference>
<evidence type="ECO:0000256" key="3">
    <source>
        <dbReference type="ARBA" id="ARBA00022737"/>
    </source>
</evidence>
<evidence type="ECO:0000256" key="2">
    <source>
        <dbReference type="ARBA" id="ARBA00022574"/>
    </source>
</evidence>
<feature type="repeat" description="WD" evidence="4">
    <location>
        <begin position="977"/>
        <end position="1018"/>
    </location>
</feature>
<evidence type="ECO:0000256" key="1">
    <source>
        <dbReference type="ARBA" id="ARBA00007968"/>
    </source>
</evidence>
<feature type="compositionally biased region" description="Basic and acidic residues" evidence="5">
    <location>
        <begin position="161"/>
        <end position="176"/>
    </location>
</feature>
<feature type="region of interest" description="Disordered" evidence="5">
    <location>
        <begin position="1"/>
        <end position="98"/>
    </location>
</feature>
<dbReference type="GO" id="GO:0005737">
    <property type="term" value="C:cytoplasm"/>
    <property type="evidence" value="ECO:0007669"/>
    <property type="project" value="TreeGrafter"/>
</dbReference>
<keyword evidence="7" id="KW-0131">Cell cycle</keyword>
<name>A0A0A1TJ11_9HYPO</name>
<feature type="repeat" description="WD" evidence="4">
    <location>
        <begin position="937"/>
        <end position="976"/>
    </location>
</feature>
<keyword evidence="7" id="KW-0132">Cell division</keyword>
<dbReference type="SUPFAM" id="SSF81383">
    <property type="entry name" value="F-box domain"/>
    <property type="match status" value="1"/>
</dbReference>
<feature type="compositionally biased region" description="Low complexity" evidence="5">
    <location>
        <begin position="35"/>
        <end position="45"/>
    </location>
</feature>
<feature type="repeat" description="WD" evidence="4">
    <location>
        <begin position="821"/>
        <end position="860"/>
    </location>
</feature>
<comment type="similarity">
    <text evidence="1">Belongs to the WD repeat MET30/SCONB/SCON-2 family.</text>
</comment>
<keyword evidence="2 4" id="KW-0853">WD repeat</keyword>
<dbReference type="Pfam" id="PF00400">
    <property type="entry name" value="WD40"/>
    <property type="match status" value="7"/>
</dbReference>
<dbReference type="GO" id="GO:0043161">
    <property type="term" value="P:proteasome-mediated ubiquitin-dependent protein catabolic process"/>
    <property type="evidence" value="ECO:0007669"/>
    <property type="project" value="TreeGrafter"/>
</dbReference>
<feature type="region of interest" description="Disordered" evidence="5">
    <location>
        <begin position="406"/>
        <end position="490"/>
    </location>
</feature>
<dbReference type="Gene3D" id="1.20.1280.50">
    <property type="match status" value="1"/>
</dbReference>
<dbReference type="CDD" id="cd00200">
    <property type="entry name" value="WD40"/>
    <property type="match status" value="1"/>
</dbReference>
<dbReference type="GO" id="GO:0051301">
    <property type="term" value="P:cell division"/>
    <property type="evidence" value="ECO:0007669"/>
    <property type="project" value="UniProtKB-KW"/>
</dbReference>
<evidence type="ECO:0000259" key="6">
    <source>
        <dbReference type="PROSITE" id="PS50181"/>
    </source>
</evidence>
<dbReference type="PRINTS" id="PR00320">
    <property type="entry name" value="GPROTEINBRPT"/>
</dbReference>
<protein>
    <submittedName>
        <fullName evidence="7">Putative Cell division control protein</fullName>
    </submittedName>
</protein>
<dbReference type="GO" id="GO:0043130">
    <property type="term" value="F:ubiquitin binding"/>
    <property type="evidence" value="ECO:0007669"/>
    <property type="project" value="TreeGrafter"/>
</dbReference>
<dbReference type="HOGENOM" id="CLU_000288_103_3_1"/>
<dbReference type="InterPro" id="IPR019775">
    <property type="entry name" value="WD40_repeat_CS"/>
</dbReference>
<keyword evidence="8" id="KW-1185">Reference proteome</keyword>
<organism evidence="7 8">
    <name type="scientific">[Torrubiella] hemipterigena</name>
    <dbReference type="NCBI Taxonomy" id="1531966"/>
    <lineage>
        <taxon>Eukaryota</taxon>
        <taxon>Fungi</taxon>
        <taxon>Dikarya</taxon>
        <taxon>Ascomycota</taxon>
        <taxon>Pezizomycotina</taxon>
        <taxon>Sordariomycetes</taxon>
        <taxon>Hypocreomycetidae</taxon>
        <taxon>Hypocreales</taxon>
        <taxon>Clavicipitaceae</taxon>
        <taxon>Clavicipitaceae incertae sedis</taxon>
        <taxon>'Torrubiella' clade</taxon>
    </lineage>
</organism>
<feature type="compositionally biased region" description="Low complexity" evidence="5">
    <location>
        <begin position="74"/>
        <end position="95"/>
    </location>
</feature>
<evidence type="ECO:0000313" key="8">
    <source>
        <dbReference type="Proteomes" id="UP000039046"/>
    </source>
</evidence>
<feature type="compositionally biased region" description="Basic and acidic residues" evidence="5">
    <location>
        <begin position="271"/>
        <end position="302"/>
    </location>
</feature>
<dbReference type="InterPro" id="IPR036047">
    <property type="entry name" value="F-box-like_dom_sf"/>
</dbReference>
<dbReference type="InterPro" id="IPR001680">
    <property type="entry name" value="WD40_rpt"/>
</dbReference>
<dbReference type="GO" id="GO:0005634">
    <property type="term" value="C:nucleus"/>
    <property type="evidence" value="ECO:0007669"/>
    <property type="project" value="TreeGrafter"/>
</dbReference>
<feature type="compositionally biased region" description="Polar residues" evidence="5">
    <location>
        <begin position="25"/>
        <end position="34"/>
    </location>
</feature>
<dbReference type="PANTHER" id="PTHR19849:SF1">
    <property type="entry name" value="F-BOX_WD REPEAT-CONTAINING PROTEIN 7"/>
    <property type="match status" value="1"/>
</dbReference>
<feature type="domain" description="F-box" evidence="6">
    <location>
        <begin position="565"/>
        <end position="612"/>
    </location>
</feature>
<dbReference type="Pfam" id="PF12937">
    <property type="entry name" value="F-box-like"/>
    <property type="match status" value="1"/>
</dbReference>
<dbReference type="PROSITE" id="PS50082">
    <property type="entry name" value="WD_REPEATS_2"/>
    <property type="match status" value="5"/>
</dbReference>
<dbReference type="InterPro" id="IPR036322">
    <property type="entry name" value="WD40_repeat_dom_sf"/>
</dbReference>
<feature type="compositionally biased region" description="Acidic residues" evidence="5">
    <location>
        <begin position="442"/>
        <end position="451"/>
    </location>
</feature>
<dbReference type="GO" id="GO:0010992">
    <property type="term" value="P:ubiquitin recycling"/>
    <property type="evidence" value="ECO:0007669"/>
    <property type="project" value="TreeGrafter"/>
</dbReference>
<dbReference type="InterPro" id="IPR015943">
    <property type="entry name" value="WD40/YVTN_repeat-like_dom_sf"/>
</dbReference>
<dbReference type="Proteomes" id="UP000039046">
    <property type="component" value="Unassembled WGS sequence"/>
</dbReference>
<feature type="region of interest" description="Disordered" evidence="5">
    <location>
        <begin position="659"/>
        <end position="706"/>
    </location>
</feature>
<feature type="compositionally biased region" description="Low complexity" evidence="5">
    <location>
        <begin position="194"/>
        <end position="221"/>
    </location>
</feature>
<evidence type="ECO:0000256" key="5">
    <source>
        <dbReference type="SAM" id="MobiDB-lite"/>
    </source>
</evidence>
<dbReference type="SMART" id="SM00256">
    <property type="entry name" value="FBOX"/>
    <property type="match status" value="1"/>
</dbReference>
<evidence type="ECO:0000313" key="7">
    <source>
        <dbReference type="EMBL" id="CEJ89687.1"/>
    </source>
</evidence>
<dbReference type="OrthoDB" id="190105at2759"/>
<dbReference type="AlphaFoldDB" id="A0A0A1TJ11"/>
<sequence>MARLLRGSTVNPKPPAAAPGSPAASTTTHDITTPSKSSSAASSISQKRDVQSPSATPERTSTAASTTETRRPRTTSAGAADSSSSLRSHSSASRRVQLQVSECVETKTVTTTTRFTRQFPPVYVGDSQSLASLDVREYPLAMKEMPSEIANFAFTEETRREEFQHHVNARNDEQSTKHKGKARLQPAPSIKTGSQPHSQPLFSSFSSQQSSRDSSPSYSESGRPRSRSATRPAYAESSSAATRSTGQNKNSHSKSKSNRPLRSAVLQSMSERSRQKQPQDNDAVVSREDIKKEGEEDEQTGEKYIFEDENGLCIIVGGAKGVPWSKNLVMEEPPPARPRLNHRNVQGPGGPVPVLIGLDPPAPLPPPMVNGVVGYAQSPTGSDSPTIFSSTVATPPITDAEAALSTDDELDDDSDTQIPVALPSPRLSPGLTPQQDAAANDSGDDDMEDASLGEAGTTSTSTMVDDSGTQGTLMGPTQSSAWADESQGNDSITGRELVPAGFYDDEPSDGLTRQRPISIDTNVLLEAFDSMKTEMKTYMMYQFLRRCPRPTLRVIFDTVTPTLKCDFLKRLPLELSYSVLSYLDVGDLCNAAQVSKQWRNIVDRNETGWKELFDHDGLILPPGELDKAIKQGWGWQDPVGPNSYELDLSLTSQIKAEDDLKESGAAPMSRLRSAKRKRGAYITSDRSKRRTLSHAGLAADEAEPDQLATARDYQQPLIDAKHKSEGPLSAASAAASAVPDPELGLPSLRQLHLFKSLYRRHHMIRQSWTNGKVRPSHIAFAAHPRHVITCLQFDDDKIITGSDDTLIHVYDTKTGELRKKLEGHEGGVWALQYEGNILVSGSTDRSVRVWDIEKGLCQQVFYGHTSTVRCLQILMPTDIGAASDGSRIIRPEQPLIITGSRDSQLRVWRLPEAGSRRYIQTGPPAQETDCPYFVRVLTGHTHSVRAIAAYGDTLVSGSYDSTVRVWQISTGRCLHVLSGHAQKVYSVVLDTKRNRCISGSMDSLVKIWDLDTGACLFTLEGHTMLVGLLDLQDDRLVSAAADSTLRIWDPANGRCKHMLMAHTGAITCFEHDGRKVISGSEKTVKMWDVRTGDWVQDLLTDLRGVWQVKFDQRRCVAAVQRGELTYVEILDFGAVRDGHRVEELGVRRVVGDLSLQQAVQRA</sequence>
<accession>A0A0A1TJ11</accession>
<dbReference type="PROSITE" id="PS50294">
    <property type="entry name" value="WD_REPEATS_REGION"/>
    <property type="match status" value="4"/>
</dbReference>
<feature type="compositionally biased region" description="Low complexity" evidence="5">
    <location>
        <begin position="52"/>
        <end position="67"/>
    </location>
</feature>
<dbReference type="Gene3D" id="2.130.10.10">
    <property type="entry name" value="YVTN repeat-like/Quinoprotein amine dehydrogenase"/>
    <property type="match status" value="1"/>
</dbReference>
<dbReference type="PANTHER" id="PTHR19849">
    <property type="entry name" value="PHOSPHOLIPASE A-2-ACTIVATING PROTEIN"/>
    <property type="match status" value="1"/>
</dbReference>
<dbReference type="PROSITE" id="PS00678">
    <property type="entry name" value="WD_REPEATS_1"/>
    <property type="match status" value="2"/>
</dbReference>
<dbReference type="InterPro" id="IPR001810">
    <property type="entry name" value="F-box_dom"/>
</dbReference>
<feature type="repeat" description="WD" evidence="4">
    <location>
        <begin position="1019"/>
        <end position="1058"/>
    </location>
</feature>